<organism evidence="1">
    <name type="scientific">uncultured Caudovirales phage</name>
    <dbReference type="NCBI Taxonomy" id="2100421"/>
    <lineage>
        <taxon>Viruses</taxon>
        <taxon>Duplodnaviria</taxon>
        <taxon>Heunggongvirae</taxon>
        <taxon>Uroviricota</taxon>
        <taxon>Caudoviricetes</taxon>
        <taxon>Peduoviridae</taxon>
        <taxon>Maltschvirus</taxon>
        <taxon>Maltschvirus maltsch</taxon>
    </lineage>
</organism>
<proteinExistence type="predicted"/>
<dbReference type="EMBL" id="LR796660">
    <property type="protein sequence ID" value="CAB4157806.1"/>
    <property type="molecule type" value="Genomic_DNA"/>
</dbReference>
<name>A0A6J5NJ90_9CAUD</name>
<reference evidence="1" key="1">
    <citation type="submission" date="2020-04" db="EMBL/GenBank/DDBJ databases">
        <authorList>
            <person name="Chiriac C."/>
            <person name="Salcher M."/>
            <person name="Ghai R."/>
            <person name="Kavagutti S V."/>
        </authorList>
    </citation>
    <scope>NUCLEOTIDE SEQUENCE</scope>
</reference>
<protein>
    <submittedName>
        <fullName evidence="1">Terminase-like family</fullName>
    </submittedName>
</protein>
<sequence>MTEAIERRQRTNRLRFYKPYARQREFHAAGAEHRERLLMAGNQLGKTYCGAAEAAMHLTGRYPEWWTGRRWDRPVRAWAGSKTGEVTRDGVQRYLVGEPKDESQWGMGMIPADCLLDRGRRMGVADALDNALVKHVSGGASTLGFKSYDQGRQKWQSETLDFVWFDEEPPMDIYMEGLTRTNATGGMTAITFTPLLGMSDVVSMFLEAV</sequence>
<evidence type="ECO:0000313" key="1">
    <source>
        <dbReference type="EMBL" id="CAB4157806.1"/>
    </source>
</evidence>
<dbReference type="Pfam" id="PF03237">
    <property type="entry name" value="Terminase_6N"/>
    <property type="match status" value="1"/>
</dbReference>
<gene>
    <name evidence="1" type="ORF">UFOVP679_46</name>
</gene>
<accession>A0A6J5NJ90</accession>